<keyword evidence="3" id="KW-0057">Aromatic amino acid biosynthesis</keyword>
<reference evidence="7 8" key="1">
    <citation type="journal article" date="2019" name="Appl. Microbiol. Biotechnol.">
        <title>Uncovering carbohydrate metabolism through a genotype-phenotype association study of 56 lactic acid bacteria genomes.</title>
        <authorList>
            <person name="Buron-Moles G."/>
            <person name="Chailyan A."/>
            <person name="Dolejs I."/>
            <person name="Forster J."/>
            <person name="Miks M.H."/>
        </authorList>
    </citation>
    <scope>NUCLEOTIDE SEQUENCE [LARGE SCALE GENOMIC DNA]</scope>
    <source>
        <strain evidence="7 8">ATCC 49373</strain>
    </source>
</reference>
<dbReference type="OrthoDB" id="9813659at2"/>
<dbReference type="FunFam" id="3.20.20.70:FF:000047">
    <property type="entry name" value="3-dehydroquinate dehydratase"/>
    <property type="match status" value="1"/>
</dbReference>
<evidence type="ECO:0000256" key="1">
    <source>
        <dbReference type="ARBA" id="ARBA00001864"/>
    </source>
</evidence>
<dbReference type="InterPro" id="IPR050146">
    <property type="entry name" value="Type-I_3-dehydroquinase"/>
</dbReference>
<keyword evidence="3" id="KW-0028">Amino-acid biosynthesis</keyword>
<evidence type="ECO:0000256" key="6">
    <source>
        <dbReference type="ARBA" id="ARBA00073643"/>
    </source>
</evidence>
<dbReference type="EMBL" id="PUFO01000029">
    <property type="protein sequence ID" value="TDG78962.1"/>
    <property type="molecule type" value="Genomic_DNA"/>
</dbReference>
<dbReference type="AlphaFoldDB" id="A0A4R5NQE4"/>
<dbReference type="NCBIfam" id="TIGR01093">
    <property type="entry name" value="aroD"/>
    <property type="match status" value="1"/>
</dbReference>
<accession>A0A4R5NQE4</accession>
<evidence type="ECO:0000313" key="7">
    <source>
        <dbReference type="EMBL" id="TDG78962.1"/>
    </source>
</evidence>
<dbReference type="RefSeq" id="WP_010620445.1">
    <property type="nucleotide sequence ID" value="NZ_PUFO01000029.1"/>
</dbReference>
<gene>
    <name evidence="7" type="ORF">C5L31_000557</name>
</gene>
<name>A0A4R5NQE4_9LACO</name>
<keyword evidence="4" id="KW-0456">Lyase</keyword>
<comment type="catalytic activity">
    <reaction evidence="1">
        <text>3-dehydroquinate = 3-dehydroshikimate + H2O</text>
        <dbReference type="Rhea" id="RHEA:21096"/>
        <dbReference type="ChEBI" id="CHEBI:15377"/>
        <dbReference type="ChEBI" id="CHEBI:16630"/>
        <dbReference type="ChEBI" id="CHEBI:32364"/>
        <dbReference type="EC" id="4.2.1.10"/>
    </reaction>
</comment>
<dbReference type="GO" id="GO:0003855">
    <property type="term" value="F:3-dehydroquinate dehydratase activity"/>
    <property type="evidence" value="ECO:0007669"/>
    <property type="project" value="UniProtKB-EC"/>
</dbReference>
<dbReference type="EC" id="4.2.1.10" evidence="2"/>
<evidence type="ECO:0000256" key="4">
    <source>
        <dbReference type="ARBA" id="ARBA00023239"/>
    </source>
</evidence>
<dbReference type="GO" id="GO:0009073">
    <property type="term" value="P:aromatic amino acid family biosynthetic process"/>
    <property type="evidence" value="ECO:0007669"/>
    <property type="project" value="UniProtKB-KW"/>
</dbReference>
<sequence>MKPAKLKKLYLGLGLPKICVPISERSASEVIAFAGQILSTSADLVEWRLDYFDDVNDSEKIRETAEKLQQILGDLPLVISLRDKSEGGHAHIDDLTYQQLTSQLISNHVTDAVELNWSRPVSIRQQLHNLATVNNVPVLESYYNMKETPSLVDLKDVLGQMANEQVDFIKLAVQPNQHRDILNLMEATLTASETIDQPLVSVALGPMGTITRLSGRSFNSAATFADLKRSSLPGHLSVEETRQFLTALDETGISSVQVGE</sequence>
<evidence type="ECO:0000256" key="5">
    <source>
        <dbReference type="ARBA" id="ARBA00023270"/>
    </source>
</evidence>
<dbReference type="InterPro" id="IPR013785">
    <property type="entry name" value="Aldolase_TIM"/>
</dbReference>
<dbReference type="PANTHER" id="PTHR43699">
    <property type="entry name" value="3-DEHYDROQUINATE DEHYDRATASE"/>
    <property type="match status" value="1"/>
</dbReference>
<dbReference type="GO" id="GO:0046279">
    <property type="term" value="P:3,4-dihydroxybenzoate biosynthetic process"/>
    <property type="evidence" value="ECO:0007669"/>
    <property type="project" value="UniProtKB-ARBA"/>
</dbReference>
<dbReference type="STRING" id="1122149.FD44_GL000305"/>
<keyword evidence="5" id="KW-0704">Schiff base</keyword>
<evidence type="ECO:0000256" key="2">
    <source>
        <dbReference type="ARBA" id="ARBA00012060"/>
    </source>
</evidence>
<dbReference type="Gene3D" id="3.20.20.70">
    <property type="entry name" value="Aldolase class I"/>
    <property type="match status" value="1"/>
</dbReference>
<protein>
    <recommendedName>
        <fullName evidence="6">3-dehydroquinate dehydratase</fullName>
        <ecNumber evidence="2">4.2.1.10</ecNumber>
    </recommendedName>
</protein>
<dbReference type="InterPro" id="IPR001381">
    <property type="entry name" value="DHquinase_I"/>
</dbReference>
<dbReference type="SUPFAM" id="SSF51569">
    <property type="entry name" value="Aldolase"/>
    <property type="match status" value="1"/>
</dbReference>
<organism evidence="7 8">
    <name type="scientific">Secundilactobacillus malefermentans</name>
    <dbReference type="NCBI Taxonomy" id="176292"/>
    <lineage>
        <taxon>Bacteria</taxon>
        <taxon>Bacillati</taxon>
        <taxon>Bacillota</taxon>
        <taxon>Bacilli</taxon>
        <taxon>Lactobacillales</taxon>
        <taxon>Lactobacillaceae</taxon>
        <taxon>Secundilactobacillus</taxon>
    </lineage>
</organism>
<dbReference type="Pfam" id="PF01487">
    <property type="entry name" value="DHquinase_I"/>
    <property type="match status" value="1"/>
</dbReference>
<proteinExistence type="predicted"/>
<dbReference type="Proteomes" id="UP000294854">
    <property type="component" value="Unassembled WGS sequence"/>
</dbReference>
<keyword evidence="8" id="KW-1185">Reference proteome</keyword>
<evidence type="ECO:0000313" key="8">
    <source>
        <dbReference type="Proteomes" id="UP000294854"/>
    </source>
</evidence>
<dbReference type="CDD" id="cd00502">
    <property type="entry name" value="DHQase_I"/>
    <property type="match status" value="1"/>
</dbReference>
<dbReference type="PANTHER" id="PTHR43699:SF1">
    <property type="entry name" value="3-DEHYDROQUINATE DEHYDRATASE"/>
    <property type="match status" value="1"/>
</dbReference>
<comment type="caution">
    <text evidence="7">The sequence shown here is derived from an EMBL/GenBank/DDBJ whole genome shotgun (WGS) entry which is preliminary data.</text>
</comment>
<evidence type="ECO:0000256" key="3">
    <source>
        <dbReference type="ARBA" id="ARBA00023141"/>
    </source>
</evidence>